<dbReference type="RefSeq" id="WP_145082988.1">
    <property type="nucleotide sequence ID" value="NZ_JAYFNS010000029.1"/>
</dbReference>
<dbReference type="PANTHER" id="PTHR42885">
    <property type="entry name" value="HISTIDINOL-PHOSPHATE AMINOTRANSFERASE-RELATED"/>
    <property type="match status" value="1"/>
</dbReference>
<evidence type="ECO:0000256" key="8">
    <source>
        <dbReference type="ARBA" id="ARBA00029996"/>
    </source>
</evidence>
<proteinExistence type="predicted"/>
<reference evidence="11 12" key="1">
    <citation type="submission" date="2019-07" db="EMBL/GenBank/DDBJ databases">
        <title>Genomic Encyclopedia of Type Strains, Phase I: the one thousand microbial genomes (KMG-I) project.</title>
        <authorList>
            <person name="Kyrpides N."/>
        </authorList>
    </citation>
    <scope>NUCLEOTIDE SEQUENCE [LARGE SCALE GENOMIC DNA]</scope>
    <source>
        <strain evidence="11 12">DSM 13558</strain>
    </source>
</reference>
<evidence type="ECO:0000256" key="5">
    <source>
        <dbReference type="ARBA" id="ARBA00022573"/>
    </source>
</evidence>
<evidence type="ECO:0000256" key="9">
    <source>
        <dbReference type="ARBA" id="ARBA00048531"/>
    </source>
</evidence>
<name>A0A562J9H6_9FIRM</name>
<dbReference type="AlphaFoldDB" id="A0A562J9H6"/>
<comment type="cofactor">
    <cofactor evidence="1">
        <name>pyridoxal 5'-phosphate</name>
        <dbReference type="ChEBI" id="CHEBI:597326"/>
    </cofactor>
</comment>
<dbReference type="GO" id="GO:0009236">
    <property type="term" value="P:cobalamin biosynthetic process"/>
    <property type="evidence" value="ECO:0007669"/>
    <property type="project" value="UniProtKB-UniPathway"/>
</dbReference>
<dbReference type="Gene3D" id="3.40.640.10">
    <property type="entry name" value="Type I PLP-dependent aspartate aminotransferase-like (Major domain)"/>
    <property type="match status" value="1"/>
</dbReference>
<dbReference type="GO" id="GO:0030170">
    <property type="term" value="F:pyridoxal phosphate binding"/>
    <property type="evidence" value="ECO:0007669"/>
    <property type="project" value="InterPro"/>
</dbReference>
<evidence type="ECO:0000256" key="1">
    <source>
        <dbReference type="ARBA" id="ARBA00001933"/>
    </source>
</evidence>
<dbReference type="OrthoDB" id="9813612at2"/>
<keyword evidence="6" id="KW-0663">Pyridoxal phosphate</keyword>
<sequence length="354" mass="39978">MESHGADIYTASRISGIHEDSIIDFSSNINPLGIPESVEIAAMNSIKNANRYPDINSRELTEAIAASEHVPSEWIFVSNGAAEAIFRIAFYLKPGKGLVTAPTFSEYENSLKLSGTDVDVYNLCEKNNFKINHDVLKSIDNTDIVFLCNPNNPTGQITDSSTVVKIADHCKKNNAVLVVDECFLDFVENKEKYSIVNKLQEYDNLIVLKAFTKIYAIPGIRLGYCMCSNKQLIRGLKSSGPPWNVSTIAQAAGIAALKEKEYVKKSVDYVKIQREYIVYELQKINIKTYESHANYVFLKTDILQLKQKLLKKGILIRDCSNYRNLSENYYRIAVKSEYENKLLIQKLKEITGMQ</sequence>
<accession>A0A562J9H6</accession>
<evidence type="ECO:0000256" key="4">
    <source>
        <dbReference type="ARBA" id="ARBA00012285"/>
    </source>
</evidence>
<dbReference type="GO" id="GO:0048472">
    <property type="term" value="F:threonine-phosphate decarboxylase activity"/>
    <property type="evidence" value="ECO:0007669"/>
    <property type="project" value="UniProtKB-EC"/>
</dbReference>
<dbReference type="EC" id="4.1.1.81" evidence="4"/>
<dbReference type="Pfam" id="PF00155">
    <property type="entry name" value="Aminotran_1_2"/>
    <property type="match status" value="1"/>
</dbReference>
<keyword evidence="12" id="KW-1185">Reference proteome</keyword>
<dbReference type="InterPro" id="IPR015424">
    <property type="entry name" value="PyrdxlP-dep_Trfase"/>
</dbReference>
<comment type="caution">
    <text evidence="11">The sequence shown here is derived from an EMBL/GenBank/DDBJ whole genome shotgun (WGS) entry which is preliminary data.</text>
</comment>
<keyword evidence="7" id="KW-0456">Lyase</keyword>
<gene>
    <name evidence="11" type="ORF">LY60_02058</name>
</gene>
<feature type="domain" description="Aminotransferase class I/classII large" evidence="10">
    <location>
        <begin position="22"/>
        <end position="346"/>
    </location>
</feature>
<protein>
    <recommendedName>
        <fullName evidence="4">threonine-phosphate decarboxylase</fullName>
        <ecNumber evidence="4">4.1.1.81</ecNumber>
    </recommendedName>
    <alternativeName>
        <fullName evidence="8">L-threonine-O-3-phosphate decarboxylase</fullName>
    </alternativeName>
</protein>
<dbReference type="PANTHER" id="PTHR42885:SF1">
    <property type="entry name" value="THREONINE-PHOSPHATE DECARBOXYLASE"/>
    <property type="match status" value="1"/>
</dbReference>
<dbReference type="EMBL" id="VLKH01000005">
    <property type="protein sequence ID" value="TWH79740.1"/>
    <property type="molecule type" value="Genomic_DNA"/>
</dbReference>
<dbReference type="CDD" id="cd00609">
    <property type="entry name" value="AAT_like"/>
    <property type="match status" value="1"/>
</dbReference>
<dbReference type="InterPro" id="IPR015421">
    <property type="entry name" value="PyrdxlP-dep_Trfase_major"/>
</dbReference>
<organism evidence="11 12">
    <name type="scientific">Sedimentibacter saalensis</name>
    <dbReference type="NCBI Taxonomy" id="130788"/>
    <lineage>
        <taxon>Bacteria</taxon>
        <taxon>Bacillati</taxon>
        <taxon>Bacillota</taxon>
        <taxon>Tissierellia</taxon>
        <taxon>Sedimentibacter</taxon>
    </lineage>
</organism>
<dbReference type="InterPro" id="IPR005860">
    <property type="entry name" value="CobD"/>
</dbReference>
<evidence type="ECO:0000256" key="6">
    <source>
        <dbReference type="ARBA" id="ARBA00022898"/>
    </source>
</evidence>
<evidence type="ECO:0000259" key="10">
    <source>
        <dbReference type="Pfam" id="PF00155"/>
    </source>
</evidence>
<dbReference type="NCBIfam" id="TIGR01140">
    <property type="entry name" value="L_thr_O3P_dcar"/>
    <property type="match status" value="1"/>
</dbReference>
<comment type="pathway">
    <text evidence="3">Cofactor biosynthesis; adenosylcobalamin biosynthesis.</text>
</comment>
<dbReference type="Proteomes" id="UP000315343">
    <property type="component" value="Unassembled WGS sequence"/>
</dbReference>
<comment type="catalytic activity">
    <reaction evidence="9">
        <text>O-phospho-L-threonine + H(+) = (R)-1-aminopropan-2-yl phosphate + CO2</text>
        <dbReference type="Rhea" id="RHEA:11492"/>
        <dbReference type="ChEBI" id="CHEBI:15378"/>
        <dbReference type="ChEBI" id="CHEBI:16526"/>
        <dbReference type="ChEBI" id="CHEBI:58563"/>
        <dbReference type="ChEBI" id="CHEBI:58675"/>
        <dbReference type="EC" id="4.1.1.81"/>
    </reaction>
</comment>
<dbReference type="Gene3D" id="3.90.1150.10">
    <property type="entry name" value="Aspartate Aminotransferase, domain 1"/>
    <property type="match status" value="1"/>
</dbReference>
<evidence type="ECO:0000313" key="12">
    <source>
        <dbReference type="Proteomes" id="UP000315343"/>
    </source>
</evidence>
<dbReference type="InterPro" id="IPR004839">
    <property type="entry name" value="Aminotransferase_I/II_large"/>
</dbReference>
<evidence type="ECO:0000256" key="7">
    <source>
        <dbReference type="ARBA" id="ARBA00023239"/>
    </source>
</evidence>
<comment type="function">
    <text evidence="2">Decarboxylates L-threonine-O-3-phosphate to yield (R)-1-amino-2-propanol O-2-phosphate, the precursor for the linkage between the nucleotide loop and the corrin ring in cobalamin.</text>
</comment>
<dbReference type="SUPFAM" id="SSF53383">
    <property type="entry name" value="PLP-dependent transferases"/>
    <property type="match status" value="1"/>
</dbReference>
<keyword evidence="5" id="KW-0169">Cobalamin biosynthesis</keyword>
<evidence type="ECO:0000313" key="11">
    <source>
        <dbReference type="EMBL" id="TWH79740.1"/>
    </source>
</evidence>
<dbReference type="InterPro" id="IPR015422">
    <property type="entry name" value="PyrdxlP-dep_Trfase_small"/>
</dbReference>
<evidence type="ECO:0000256" key="2">
    <source>
        <dbReference type="ARBA" id="ARBA00003444"/>
    </source>
</evidence>
<evidence type="ECO:0000256" key="3">
    <source>
        <dbReference type="ARBA" id="ARBA00004953"/>
    </source>
</evidence>
<dbReference type="UniPathway" id="UPA00148"/>